<evidence type="ECO:0000313" key="2">
    <source>
        <dbReference type="EMBL" id="KAL0413593.1"/>
    </source>
</evidence>
<gene>
    <name evidence="2" type="ORF">Sradi_1561000</name>
</gene>
<organism evidence="2">
    <name type="scientific">Sesamum radiatum</name>
    <name type="common">Black benniseed</name>
    <dbReference type="NCBI Taxonomy" id="300843"/>
    <lineage>
        <taxon>Eukaryota</taxon>
        <taxon>Viridiplantae</taxon>
        <taxon>Streptophyta</taxon>
        <taxon>Embryophyta</taxon>
        <taxon>Tracheophyta</taxon>
        <taxon>Spermatophyta</taxon>
        <taxon>Magnoliopsida</taxon>
        <taxon>eudicotyledons</taxon>
        <taxon>Gunneridae</taxon>
        <taxon>Pentapetalae</taxon>
        <taxon>asterids</taxon>
        <taxon>lamiids</taxon>
        <taxon>Lamiales</taxon>
        <taxon>Pedaliaceae</taxon>
        <taxon>Sesamum</taxon>
    </lineage>
</organism>
<reference evidence="2" key="2">
    <citation type="journal article" date="2024" name="Plant">
        <title>Genomic evolution and insights into agronomic trait innovations of Sesamum species.</title>
        <authorList>
            <person name="Miao H."/>
            <person name="Wang L."/>
            <person name="Qu L."/>
            <person name="Liu H."/>
            <person name="Sun Y."/>
            <person name="Le M."/>
            <person name="Wang Q."/>
            <person name="Wei S."/>
            <person name="Zheng Y."/>
            <person name="Lin W."/>
            <person name="Duan Y."/>
            <person name="Cao H."/>
            <person name="Xiong S."/>
            <person name="Wang X."/>
            <person name="Wei L."/>
            <person name="Li C."/>
            <person name="Ma Q."/>
            <person name="Ju M."/>
            <person name="Zhao R."/>
            <person name="Li G."/>
            <person name="Mu C."/>
            <person name="Tian Q."/>
            <person name="Mei H."/>
            <person name="Zhang T."/>
            <person name="Gao T."/>
            <person name="Zhang H."/>
        </authorList>
    </citation>
    <scope>NUCLEOTIDE SEQUENCE</scope>
    <source>
        <strain evidence="2">G02</strain>
    </source>
</reference>
<evidence type="ECO:0000259" key="1">
    <source>
        <dbReference type="Pfam" id="PF24626"/>
    </source>
</evidence>
<dbReference type="AlphaFoldDB" id="A0AAW2U8X8"/>
<protein>
    <recommendedName>
        <fullName evidence="1">Tf2-1-like SH3-like domain-containing protein</fullName>
    </recommendedName>
</protein>
<dbReference type="InterPro" id="IPR056924">
    <property type="entry name" value="SH3_Tf2-1"/>
</dbReference>
<dbReference type="EMBL" id="JACGWJ010000006">
    <property type="protein sequence ID" value="KAL0413593.1"/>
    <property type="molecule type" value="Genomic_DNA"/>
</dbReference>
<name>A0AAW2U8X8_SESRA</name>
<dbReference type="Pfam" id="PF24626">
    <property type="entry name" value="SH3_Tf2-1"/>
    <property type="match status" value="1"/>
</dbReference>
<dbReference type="PANTHER" id="PTHR46148">
    <property type="entry name" value="CHROMO DOMAIN-CONTAINING PROTEIN"/>
    <property type="match status" value="1"/>
</dbReference>
<accession>A0AAW2U8X8</accession>
<dbReference type="PANTHER" id="PTHR46148:SF52">
    <property type="entry name" value="OS04G0603800 PROTEIN"/>
    <property type="match status" value="1"/>
</dbReference>
<feature type="domain" description="Tf2-1-like SH3-like" evidence="1">
    <location>
        <begin position="29"/>
        <end position="93"/>
    </location>
</feature>
<reference evidence="2" key="1">
    <citation type="submission" date="2020-06" db="EMBL/GenBank/DDBJ databases">
        <authorList>
            <person name="Li T."/>
            <person name="Hu X."/>
            <person name="Zhang T."/>
            <person name="Song X."/>
            <person name="Zhang H."/>
            <person name="Dai N."/>
            <person name="Sheng W."/>
            <person name="Hou X."/>
            <person name="Wei L."/>
        </authorList>
    </citation>
    <scope>NUCLEOTIDE SEQUENCE</scope>
    <source>
        <strain evidence="2">G02</strain>
        <tissue evidence="2">Leaf</tissue>
    </source>
</reference>
<comment type="caution">
    <text evidence="2">The sequence shown here is derived from an EMBL/GenBank/DDBJ whole genome shotgun (WGS) entry which is preliminary data.</text>
</comment>
<sequence>MLKEHLQNAQHRMKVQADKKRSKREFAVGDLVFVKLCPYKQTSLKSHSVHKLMSRFFVPFKVLQRIGTMAYTLELLEGTRIHPVFHVSQLKKKIVSSSCSPYLPTTHGHVILELEAVLVDV</sequence>
<proteinExistence type="predicted"/>